<gene>
    <name evidence="2" type="ORF">Cgig2_021008</name>
</gene>
<feature type="compositionally biased region" description="Basic and acidic residues" evidence="1">
    <location>
        <begin position="8"/>
        <end position="40"/>
    </location>
</feature>
<dbReference type="OrthoDB" id="1939467at2759"/>
<accession>A0A9Q1QEX6</accession>
<comment type="caution">
    <text evidence="2">The sequence shown here is derived from an EMBL/GenBank/DDBJ whole genome shotgun (WGS) entry which is preliminary data.</text>
</comment>
<evidence type="ECO:0000313" key="3">
    <source>
        <dbReference type="Proteomes" id="UP001153076"/>
    </source>
</evidence>
<keyword evidence="3" id="KW-1185">Reference proteome</keyword>
<sequence>MRSKRVHDKGGYSEIESRIPRRSLEKVDKVQGKRERERGNNGKSGAEEGMVVEKEREGIGDVIVRHRCALEVVCSLNSELEEYQKSAIEGTVWSPVLKYKPFVMGRHLVRALVESWVPKLKAFRIGRREIPFSVYNVALLTGLPAIGKHVTFDQVEGPCEVEDVVKAAMDDHVSRERAREDPIEEKLVDAWVRNDTSEVYATHCKLGELVHNRKYDAAQLISTIQDNQIVPYLEVRDLERREATVKAFSDPEDFNAYVKDAQGIISIEERLQRTREALRTATEALTLERVANAAAKKELEHMRALLMGRGRGTVSREVRKIKGSSALMEMVKAACMQVTEESMSLSVTPCNLREKMRWLRPHAMEEDVVPILECDIEEPHADDVGEEGDVRMVGEGSNSSIAKRIWRSPWRRQPLAKQISPFVNPAAAPRTGKRRMGNVYTSRKRFRKVTPNTRKEEEVEEIRGGAR</sequence>
<dbReference type="AlphaFoldDB" id="A0A9Q1QEX6"/>
<organism evidence="2 3">
    <name type="scientific">Carnegiea gigantea</name>
    <dbReference type="NCBI Taxonomy" id="171969"/>
    <lineage>
        <taxon>Eukaryota</taxon>
        <taxon>Viridiplantae</taxon>
        <taxon>Streptophyta</taxon>
        <taxon>Embryophyta</taxon>
        <taxon>Tracheophyta</taxon>
        <taxon>Spermatophyta</taxon>
        <taxon>Magnoliopsida</taxon>
        <taxon>eudicotyledons</taxon>
        <taxon>Gunneridae</taxon>
        <taxon>Pentapetalae</taxon>
        <taxon>Caryophyllales</taxon>
        <taxon>Cactineae</taxon>
        <taxon>Cactaceae</taxon>
        <taxon>Cactoideae</taxon>
        <taxon>Echinocereeae</taxon>
        <taxon>Carnegiea</taxon>
    </lineage>
</organism>
<dbReference type="Proteomes" id="UP001153076">
    <property type="component" value="Unassembled WGS sequence"/>
</dbReference>
<feature type="compositionally biased region" description="Basic and acidic residues" evidence="1">
    <location>
        <begin position="453"/>
        <end position="467"/>
    </location>
</feature>
<dbReference type="EMBL" id="JAKOGI010000214">
    <property type="protein sequence ID" value="KAJ8439632.1"/>
    <property type="molecule type" value="Genomic_DNA"/>
</dbReference>
<name>A0A9Q1QEX6_9CARY</name>
<reference evidence="2" key="1">
    <citation type="submission" date="2022-04" db="EMBL/GenBank/DDBJ databases">
        <title>Carnegiea gigantea Genome sequencing and assembly v2.</title>
        <authorList>
            <person name="Copetti D."/>
            <person name="Sanderson M.J."/>
            <person name="Burquez A."/>
            <person name="Wojciechowski M.F."/>
        </authorList>
    </citation>
    <scope>NUCLEOTIDE SEQUENCE</scope>
    <source>
        <strain evidence="2">SGP5-SGP5p</strain>
        <tissue evidence="2">Aerial part</tissue>
    </source>
</reference>
<feature type="compositionally biased region" description="Basic residues" evidence="1">
    <location>
        <begin position="431"/>
        <end position="448"/>
    </location>
</feature>
<evidence type="ECO:0000256" key="1">
    <source>
        <dbReference type="SAM" id="MobiDB-lite"/>
    </source>
</evidence>
<protein>
    <submittedName>
        <fullName evidence="2">Uncharacterized protein</fullName>
    </submittedName>
</protein>
<feature type="region of interest" description="Disordered" evidence="1">
    <location>
        <begin position="425"/>
        <end position="467"/>
    </location>
</feature>
<evidence type="ECO:0000313" key="2">
    <source>
        <dbReference type="EMBL" id="KAJ8439632.1"/>
    </source>
</evidence>
<proteinExistence type="predicted"/>
<feature type="region of interest" description="Disordered" evidence="1">
    <location>
        <begin position="1"/>
        <end position="50"/>
    </location>
</feature>